<keyword evidence="1" id="KW-0805">Transcription regulation</keyword>
<keyword evidence="6" id="KW-1185">Reference proteome</keyword>
<accession>R4YQQ3</accession>
<dbReference type="GO" id="GO:0003700">
    <property type="term" value="F:DNA-binding transcription factor activity"/>
    <property type="evidence" value="ECO:0007669"/>
    <property type="project" value="InterPro"/>
</dbReference>
<reference evidence="5 6" key="1">
    <citation type="journal article" date="2013" name="Nat. Commun.">
        <title>Genome sequence and functional genomic analysis of the oil-degrading bacterium Oleispira antarctica.</title>
        <authorList>
            <person name="Kube M."/>
            <person name="Chernikova T.N."/>
            <person name="Al-Ramahi Y."/>
            <person name="Beloqui A."/>
            <person name="Lopez-Cortez N."/>
            <person name="Guazzaroni M.E."/>
            <person name="Heipieper H.J."/>
            <person name="Klages S."/>
            <person name="Kotsyurbenko O.R."/>
            <person name="Langer I."/>
            <person name="Nechitaylo T.Y."/>
            <person name="Lunsdorf H."/>
            <person name="Fernandez M."/>
            <person name="Juarez S."/>
            <person name="Ciordia S."/>
            <person name="Singer A."/>
            <person name="Kagan O."/>
            <person name="Egorova O."/>
            <person name="Petit P.A."/>
            <person name="Stogios P."/>
            <person name="Kim Y."/>
            <person name="Tchigvintsev A."/>
            <person name="Flick R."/>
            <person name="Denaro R."/>
            <person name="Genovese M."/>
            <person name="Albar J.P."/>
            <person name="Reva O.N."/>
            <person name="Martinez-Gomariz M."/>
            <person name="Tran H."/>
            <person name="Ferrer M."/>
            <person name="Savchenko A."/>
            <person name="Yakunin A.F."/>
            <person name="Yakimov M.M."/>
            <person name="Golyshina O.V."/>
            <person name="Reinhardt R."/>
            <person name="Golyshin P.N."/>
        </authorList>
    </citation>
    <scope>NUCLEOTIDE SEQUENCE [LARGE SCALE GENOMIC DNA]</scope>
</reference>
<dbReference type="AlphaFoldDB" id="R4YQQ3"/>
<dbReference type="InterPro" id="IPR009057">
    <property type="entry name" value="Homeodomain-like_sf"/>
</dbReference>
<dbReference type="PROSITE" id="PS01124">
    <property type="entry name" value="HTH_ARAC_FAMILY_2"/>
    <property type="match status" value="1"/>
</dbReference>
<dbReference type="InterPro" id="IPR018060">
    <property type="entry name" value="HTH_AraC"/>
</dbReference>
<dbReference type="OrthoDB" id="6816069at2"/>
<dbReference type="KEGG" id="oai:OLEAN_C32460"/>
<dbReference type="EMBL" id="FO203512">
    <property type="protein sequence ID" value="CCK77422.1"/>
    <property type="molecule type" value="Genomic_DNA"/>
</dbReference>
<name>R4YQQ3_OLEAN</name>
<dbReference type="InterPro" id="IPR032687">
    <property type="entry name" value="AraC-type_N"/>
</dbReference>
<evidence type="ECO:0000256" key="2">
    <source>
        <dbReference type="ARBA" id="ARBA00023125"/>
    </source>
</evidence>
<dbReference type="Pfam" id="PF12625">
    <property type="entry name" value="Arabinose_bd"/>
    <property type="match status" value="1"/>
</dbReference>
<dbReference type="HOGENOM" id="CLU_047522_0_0_6"/>
<gene>
    <name evidence="5" type="ORF">OLEAN_C32460</name>
</gene>
<keyword evidence="2" id="KW-0238">DNA-binding</keyword>
<proteinExistence type="predicted"/>
<dbReference type="SUPFAM" id="SSF46689">
    <property type="entry name" value="Homeodomain-like"/>
    <property type="match status" value="1"/>
</dbReference>
<dbReference type="Gene3D" id="1.10.10.60">
    <property type="entry name" value="Homeodomain-like"/>
    <property type="match status" value="1"/>
</dbReference>
<feature type="domain" description="HTH araC/xylS-type" evidence="4">
    <location>
        <begin position="243"/>
        <end position="342"/>
    </location>
</feature>
<dbReference type="Proteomes" id="UP000032749">
    <property type="component" value="Chromosome"/>
</dbReference>
<dbReference type="GO" id="GO:0005829">
    <property type="term" value="C:cytosol"/>
    <property type="evidence" value="ECO:0007669"/>
    <property type="project" value="TreeGrafter"/>
</dbReference>
<protein>
    <submittedName>
        <fullName evidence="5">Transcriptional regulator, AraC type</fullName>
    </submittedName>
</protein>
<evidence type="ECO:0000256" key="1">
    <source>
        <dbReference type="ARBA" id="ARBA00023015"/>
    </source>
</evidence>
<dbReference type="PANTHER" id="PTHR47894">
    <property type="entry name" value="HTH-TYPE TRANSCRIPTIONAL REGULATOR GADX"/>
    <property type="match status" value="1"/>
</dbReference>
<dbReference type="SMART" id="SM00342">
    <property type="entry name" value="HTH_ARAC"/>
    <property type="match status" value="1"/>
</dbReference>
<evidence type="ECO:0000256" key="3">
    <source>
        <dbReference type="ARBA" id="ARBA00023163"/>
    </source>
</evidence>
<dbReference type="STRING" id="698738.OLEAN_C32460"/>
<organism evidence="5 6">
    <name type="scientific">Oleispira antarctica RB-8</name>
    <dbReference type="NCBI Taxonomy" id="698738"/>
    <lineage>
        <taxon>Bacteria</taxon>
        <taxon>Pseudomonadati</taxon>
        <taxon>Pseudomonadota</taxon>
        <taxon>Gammaproteobacteria</taxon>
        <taxon>Oceanospirillales</taxon>
        <taxon>Oceanospirillaceae</taxon>
        <taxon>Oleispira</taxon>
    </lineage>
</organism>
<dbReference type="PANTHER" id="PTHR47894:SF1">
    <property type="entry name" value="HTH-TYPE TRANSCRIPTIONAL REGULATOR VQSM"/>
    <property type="match status" value="1"/>
</dbReference>
<dbReference type="Pfam" id="PF12833">
    <property type="entry name" value="HTH_18"/>
    <property type="match status" value="1"/>
</dbReference>
<evidence type="ECO:0000313" key="6">
    <source>
        <dbReference type="Proteomes" id="UP000032749"/>
    </source>
</evidence>
<keyword evidence="3" id="KW-0804">Transcription</keyword>
<dbReference type="GO" id="GO:0000976">
    <property type="term" value="F:transcription cis-regulatory region binding"/>
    <property type="evidence" value="ECO:0007669"/>
    <property type="project" value="TreeGrafter"/>
</dbReference>
<sequence>MSELSQLKFPAIYSQLAKDFIDTITEGSAINFSIAKGLELLNIPVNILQDPDARLDGDQICLLLTLGHMLAKKDTPFSLQIVQHFKEDTLGMLGLAIINADDAEQALMLFQKYTELFIPGFDFSMNYSDRYLDIEILPLANFKKIEASFIELIFCAFDFYAKRSGLDTQAEYFFCHDATGYETQLERQFQCLVHSLSPINKIRIPRSALAQKVKNPNSSMQTFYIAQLDIEKTKYEQQSNIAFQARRIMHHQAKQGRFLNRDQLADLLSCSHRTLTRKLKSEGISFQGLLDEVRFSMAKQMLYQSSKSTKQIANHVGISNSTVFCRAFKKWSGKTPSDYRASINDS</sequence>
<evidence type="ECO:0000259" key="4">
    <source>
        <dbReference type="PROSITE" id="PS01124"/>
    </source>
</evidence>
<evidence type="ECO:0000313" key="5">
    <source>
        <dbReference type="EMBL" id="CCK77422.1"/>
    </source>
</evidence>